<proteinExistence type="predicted"/>
<comment type="caution">
    <text evidence="2">The sequence shown here is derived from an EMBL/GenBank/DDBJ whole genome shotgun (WGS) entry which is preliminary data.</text>
</comment>
<feature type="transmembrane region" description="Helical" evidence="1">
    <location>
        <begin position="20"/>
        <end position="41"/>
    </location>
</feature>
<evidence type="ECO:0000313" key="3">
    <source>
        <dbReference type="Proteomes" id="UP000236291"/>
    </source>
</evidence>
<name>A0A2K3L993_TRIPR</name>
<keyword evidence="1" id="KW-1133">Transmembrane helix</keyword>
<dbReference type="AlphaFoldDB" id="A0A2K3L993"/>
<dbReference type="EMBL" id="ASHM01028525">
    <property type="protein sequence ID" value="PNX75097.1"/>
    <property type="molecule type" value="Genomic_DNA"/>
</dbReference>
<keyword evidence="1" id="KW-0812">Transmembrane</keyword>
<gene>
    <name evidence="2" type="ORF">L195_g031028</name>
</gene>
<dbReference type="Proteomes" id="UP000236291">
    <property type="component" value="Unassembled WGS sequence"/>
</dbReference>
<organism evidence="2 3">
    <name type="scientific">Trifolium pratense</name>
    <name type="common">Red clover</name>
    <dbReference type="NCBI Taxonomy" id="57577"/>
    <lineage>
        <taxon>Eukaryota</taxon>
        <taxon>Viridiplantae</taxon>
        <taxon>Streptophyta</taxon>
        <taxon>Embryophyta</taxon>
        <taxon>Tracheophyta</taxon>
        <taxon>Spermatophyta</taxon>
        <taxon>Magnoliopsida</taxon>
        <taxon>eudicotyledons</taxon>
        <taxon>Gunneridae</taxon>
        <taxon>Pentapetalae</taxon>
        <taxon>rosids</taxon>
        <taxon>fabids</taxon>
        <taxon>Fabales</taxon>
        <taxon>Fabaceae</taxon>
        <taxon>Papilionoideae</taxon>
        <taxon>50 kb inversion clade</taxon>
        <taxon>NPAAA clade</taxon>
        <taxon>Hologalegina</taxon>
        <taxon>IRL clade</taxon>
        <taxon>Trifolieae</taxon>
        <taxon>Trifolium</taxon>
    </lineage>
</organism>
<sequence length="120" mass="14131">MKFPPLFLHCKGALVVWYEIFKWLGVVVVIPSNLFCLFGCLSDAAKNLKSKKGFRLVWHSVIWSIWKARNDHIFNNVTLDPLELVEAVKVLSWRWSVERLKISPCLYYEWSWDPGICFNQ</sequence>
<accession>A0A2K3L993</accession>
<protein>
    <submittedName>
        <fullName evidence="2">Pantothenate synthetase</fullName>
    </submittedName>
</protein>
<keyword evidence="1" id="KW-0472">Membrane</keyword>
<evidence type="ECO:0000256" key="1">
    <source>
        <dbReference type="SAM" id="Phobius"/>
    </source>
</evidence>
<reference evidence="2 3" key="1">
    <citation type="journal article" date="2014" name="Am. J. Bot.">
        <title>Genome assembly and annotation for red clover (Trifolium pratense; Fabaceae).</title>
        <authorList>
            <person name="Istvanek J."/>
            <person name="Jaros M."/>
            <person name="Krenek A."/>
            <person name="Repkova J."/>
        </authorList>
    </citation>
    <scope>NUCLEOTIDE SEQUENCE [LARGE SCALE GENOMIC DNA]</scope>
    <source>
        <strain evidence="3">cv. Tatra</strain>
        <tissue evidence="2">Young leaves</tissue>
    </source>
</reference>
<evidence type="ECO:0000313" key="2">
    <source>
        <dbReference type="EMBL" id="PNX75097.1"/>
    </source>
</evidence>
<reference evidence="2 3" key="2">
    <citation type="journal article" date="2017" name="Front. Plant Sci.">
        <title>Gene Classification and Mining of Molecular Markers Useful in Red Clover (Trifolium pratense) Breeding.</title>
        <authorList>
            <person name="Istvanek J."/>
            <person name="Dluhosova J."/>
            <person name="Dluhos P."/>
            <person name="Patkova L."/>
            <person name="Nedelnik J."/>
            <person name="Repkova J."/>
        </authorList>
    </citation>
    <scope>NUCLEOTIDE SEQUENCE [LARGE SCALE GENOMIC DNA]</scope>
    <source>
        <strain evidence="3">cv. Tatra</strain>
        <tissue evidence="2">Young leaves</tissue>
    </source>
</reference>